<gene>
    <name evidence="8" type="ORF">LH706_09885</name>
    <name evidence="7" type="ORF">RD1301_v1_1690021</name>
    <name evidence="1" type="ORF">RUN1744_v1_20002</name>
    <name evidence="2" type="ORF">RUN1985_v1_1390010</name>
    <name evidence="6" type="ORF">RUN215_v1_140078</name>
    <name evidence="3" type="ORF">TD1301_v1_450018</name>
    <name evidence="4" type="ORF">TF3108_v1_1120029</name>
    <name evidence="5" type="ORF">TO10_v1_370010</name>
</gene>
<proteinExistence type="predicted"/>
<reference evidence="3" key="1">
    <citation type="submission" date="2015-10" db="EMBL/GenBank/DDBJ databases">
        <authorList>
            <person name="Gilbert D.G."/>
        </authorList>
    </citation>
    <scope>NUCLEOTIDE SEQUENCE</scope>
    <source>
        <strain evidence="3">Phyl III-seqv23</strain>
    </source>
</reference>
<dbReference type="EMBL" id="LN899820">
    <property type="protein sequence ID" value="CUV53517.1"/>
    <property type="molecule type" value="Genomic_DNA"/>
</dbReference>
<dbReference type="GO" id="GO:0019441">
    <property type="term" value="P:L-tryptophan catabolic process to kynurenine"/>
    <property type="evidence" value="ECO:0007669"/>
    <property type="project" value="InterPro"/>
</dbReference>
<dbReference type="Gene3D" id="3.50.30.50">
    <property type="entry name" value="Putative cyclase"/>
    <property type="match status" value="1"/>
</dbReference>
<dbReference type="EMBL" id="LN899827">
    <property type="protein sequence ID" value="CUV45521.1"/>
    <property type="molecule type" value="Genomic_DNA"/>
</dbReference>
<sequence length="263" mass="28790">MTSTTPTILPALAAGLARGNIRVVDLTQTLSPSFPTLQLPSQFGQVQPFKIERISHYDASGPAWYWNNFSCGEHTGTHFDAPAHWITGRDYPGNSVDTIAPENFVAPAVVIDASAQVRENEDWLLTVDFLQAWEQRHGRIPAGAWVLFRTDWSLRVGDAAAFLNIREDGAHTPGPTQEAVEWLIGERNVHGFGVETINTDAGQSYAWPLAYPCHTLMHGANRYGLQCLKNLDQLPPRGAFILAAPLKIEGGSGSPLRVLALVE</sequence>
<evidence type="ECO:0000313" key="2">
    <source>
        <dbReference type="EMBL" id="CUV31995.1"/>
    </source>
</evidence>
<dbReference type="PANTHER" id="PTHR31118">
    <property type="entry name" value="CYCLASE-LIKE PROTEIN 2"/>
    <property type="match status" value="1"/>
</dbReference>
<reference evidence="8" key="2">
    <citation type="submission" date="2021-10" db="EMBL/GenBank/DDBJ databases">
        <title>Complete genome sequences of five Ralstonia solancearum strains isolated from sunflower.</title>
        <authorList>
            <person name="She X."/>
            <person name="He Z."/>
        </authorList>
    </citation>
    <scope>NUCLEOTIDE SEQUENCE</scope>
    <source>
        <strain evidence="8">RS638</strain>
    </source>
</reference>
<evidence type="ECO:0000313" key="1">
    <source>
        <dbReference type="EMBL" id="CUV21448.1"/>
    </source>
</evidence>
<dbReference type="EMBL" id="LN899826">
    <property type="protein sequence ID" value="CUV42238.1"/>
    <property type="molecule type" value="Genomic_DNA"/>
</dbReference>
<dbReference type="EMBL" id="LN899824">
    <property type="protein sequence ID" value="CUV31995.1"/>
    <property type="molecule type" value="Genomic_DNA"/>
</dbReference>
<dbReference type="AlphaFoldDB" id="A0A0K1ZK76"/>
<organism evidence="3">
    <name type="scientific">Ralstonia solanacearum</name>
    <name type="common">Pseudomonas solanacearum</name>
    <dbReference type="NCBI Taxonomy" id="305"/>
    <lineage>
        <taxon>Bacteria</taxon>
        <taxon>Pseudomonadati</taxon>
        <taxon>Pseudomonadota</taxon>
        <taxon>Betaproteobacteria</taxon>
        <taxon>Burkholderiales</taxon>
        <taxon>Burkholderiaceae</taxon>
        <taxon>Ralstonia</taxon>
        <taxon>Ralstonia solanacearum species complex</taxon>
    </lineage>
</organism>
<evidence type="ECO:0000313" key="7">
    <source>
        <dbReference type="EMBL" id="CUV61700.1"/>
    </source>
</evidence>
<evidence type="ECO:0000313" key="6">
    <source>
        <dbReference type="EMBL" id="CUV53517.1"/>
    </source>
</evidence>
<evidence type="ECO:0000313" key="8">
    <source>
        <dbReference type="EMBL" id="UZF13389.1"/>
    </source>
</evidence>
<dbReference type="GO" id="GO:0004061">
    <property type="term" value="F:arylformamidase activity"/>
    <property type="evidence" value="ECO:0007669"/>
    <property type="project" value="InterPro"/>
</dbReference>
<evidence type="ECO:0000313" key="4">
    <source>
        <dbReference type="EMBL" id="CUV42238.1"/>
    </source>
</evidence>
<dbReference type="SUPFAM" id="SSF102198">
    <property type="entry name" value="Putative cyclase"/>
    <property type="match status" value="1"/>
</dbReference>
<dbReference type="EMBL" id="LN899822">
    <property type="protein sequence ID" value="CUV61700.1"/>
    <property type="molecule type" value="Genomic_DNA"/>
</dbReference>
<dbReference type="PATRIC" id="fig|305.109.peg.1983"/>
<dbReference type="EMBL" id="CP085043">
    <property type="protein sequence ID" value="UZF13389.1"/>
    <property type="molecule type" value="Genomic_DNA"/>
</dbReference>
<dbReference type="EMBL" id="LN899825">
    <property type="protein sequence ID" value="CUV33526.1"/>
    <property type="molecule type" value="Genomic_DNA"/>
</dbReference>
<evidence type="ECO:0000313" key="5">
    <source>
        <dbReference type="EMBL" id="CUV45521.1"/>
    </source>
</evidence>
<dbReference type="InterPro" id="IPR037175">
    <property type="entry name" value="KFase_sf"/>
</dbReference>
<evidence type="ECO:0000313" key="3">
    <source>
        <dbReference type="EMBL" id="CUV33526.1"/>
    </source>
</evidence>
<dbReference type="PANTHER" id="PTHR31118:SF12">
    <property type="entry name" value="CYCLASE-LIKE PROTEIN 2"/>
    <property type="match status" value="1"/>
</dbReference>
<protein>
    <submittedName>
        <fullName evidence="8">Cyclase family protein</fullName>
    </submittedName>
</protein>
<dbReference type="SMR" id="A0A0K1ZK76"/>
<dbReference type="EMBL" id="LN899823">
    <property type="protein sequence ID" value="CUV21448.1"/>
    <property type="molecule type" value="Genomic_DNA"/>
</dbReference>
<dbReference type="InterPro" id="IPR007325">
    <property type="entry name" value="KFase/CYL"/>
</dbReference>
<dbReference type="Pfam" id="PF04199">
    <property type="entry name" value="Cyclase"/>
    <property type="match status" value="1"/>
</dbReference>
<name>A0A0K1ZK76_RALSL</name>
<accession>A0A0K1ZK76</accession>